<keyword evidence="3" id="KW-0862">Zinc</keyword>
<dbReference type="NCBIfam" id="TIGR01730">
    <property type="entry name" value="RND_mfp"/>
    <property type="match status" value="1"/>
</dbReference>
<feature type="domain" description="CzcB-like barrel-sandwich hybrid" evidence="7">
    <location>
        <begin position="94"/>
        <end position="244"/>
    </location>
</feature>
<evidence type="ECO:0000256" key="1">
    <source>
        <dbReference type="ARBA" id="ARBA00009477"/>
    </source>
</evidence>
<dbReference type="Pfam" id="PF25973">
    <property type="entry name" value="BSH_CzcB"/>
    <property type="match status" value="1"/>
</dbReference>
<accession>A0A7S8IYA0</accession>
<dbReference type="GO" id="GO:0016020">
    <property type="term" value="C:membrane"/>
    <property type="evidence" value="ECO:0007669"/>
    <property type="project" value="InterPro"/>
</dbReference>
<keyword evidence="4" id="KW-0105">Cadmium resistance</keyword>
<dbReference type="AlphaFoldDB" id="A0A7S8IYA0"/>
<evidence type="ECO:0000313" key="9">
    <source>
        <dbReference type="EMBL" id="QPD03827.1"/>
    </source>
</evidence>
<gene>
    <name evidence="9" type="ORF">Nkreftii_001601</name>
</gene>
<dbReference type="GO" id="GO:0046686">
    <property type="term" value="P:response to cadmium ion"/>
    <property type="evidence" value="ECO:0007669"/>
    <property type="project" value="UniProtKB-KW"/>
</dbReference>
<dbReference type="EMBL" id="CP047423">
    <property type="protein sequence ID" value="QPD03827.1"/>
    <property type="molecule type" value="Genomic_DNA"/>
</dbReference>
<dbReference type="GO" id="GO:0015679">
    <property type="term" value="P:plasma membrane copper ion transport"/>
    <property type="evidence" value="ECO:0007669"/>
    <property type="project" value="TreeGrafter"/>
</dbReference>
<dbReference type="InterPro" id="IPR058792">
    <property type="entry name" value="Beta-barrel_RND_2"/>
</dbReference>
<dbReference type="Gene3D" id="2.40.420.20">
    <property type="match status" value="1"/>
</dbReference>
<dbReference type="GO" id="GO:0060003">
    <property type="term" value="P:copper ion export"/>
    <property type="evidence" value="ECO:0007669"/>
    <property type="project" value="TreeGrafter"/>
</dbReference>
<evidence type="ECO:0000256" key="3">
    <source>
        <dbReference type="ARBA" id="ARBA00022833"/>
    </source>
</evidence>
<dbReference type="FunFam" id="2.40.30.170:FF:000010">
    <property type="entry name" value="Efflux RND transporter periplasmic adaptor subunit"/>
    <property type="match status" value="1"/>
</dbReference>
<dbReference type="SUPFAM" id="SSF111369">
    <property type="entry name" value="HlyD-like secretion proteins"/>
    <property type="match status" value="1"/>
</dbReference>
<dbReference type="FunFam" id="2.40.420.20:FF:000006">
    <property type="entry name" value="RND family efflux transporter MFP subunit"/>
    <property type="match status" value="1"/>
</dbReference>
<dbReference type="Gene3D" id="1.10.287.470">
    <property type="entry name" value="Helix hairpin bin"/>
    <property type="match status" value="1"/>
</dbReference>
<name>A0A7S8IYA0_9BACT</name>
<evidence type="ECO:0000259" key="8">
    <source>
        <dbReference type="Pfam" id="PF25975"/>
    </source>
</evidence>
<evidence type="ECO:0000256" key="5">
    <source>
        <dbReference type="ARBA" id="ARBA00058766"/>
    </source>
</evidence>
<evidence type="ECO:0000259" key="7">
    <source>
        <dbReference type="Pfam" id="PF25973"/>
    </source>
</evidence>
<feature type="domain" description="CusB-like beta-barrel" evidence="6">
    <location>
        <begin position="247"/>
        <end position="329"/>
    </location>
</feature>
<keyword evidence="2" id="KW-0813">Transport</keyword>
<reference evidence="9 10" key="1">
    <citation type="journal article" date="2020" name="ISME J.">
        <title>Enrichment and physiological characterization of a novel comammox Nitrospira indicates ammonium inhibition of complete nitrification.</title>
        <authorList>
            <person name="Sakoula D."/>
            <person name="Koch H."/>
            <person name="Frank J."/>
            <person name="Jetten M.S.M."/>
            <person name="van Kessel M.A.H.J."/>
            <person name="Lucker S."/>
        </authorList>
    </citation>
    <scope>NUCLEOTIDE SEQUENCE [LARGE SCALE GENOMIC DNA]</scope>
    <source>
        <strain evidence="9">Comreactor17</strain>
    </source>
</reference>
<dbReference type="InterPro" id="IPR051909">
    <property type="entry name" value="MFP_Cation_Efflux"/>
</dbReference>
<organism evidence="9 10">
    <name type="scientific">Candidatus Nitrospira kreftii</name>
    <dbReference type="NCBI Taxonomy" id="2652173"/>
    <lineage>
        <taxon>Bacteria</taxon>
        <taxon>Pseudomonadati</taxon>
        <taxon>Nitrospirota</taxon>
        <taxon>Nitrospiria</taxon>
        <taxon>Nitrospirales</taxon>
        <taxon>Nitrospiraceae</taxon>
        <taxon>Nitrospira</taxon>
    </lineage>
</organism>
<dbReference type="Pfam" id="PF25975">
    <property type="entry name" value="CzcB_C"/>
    <property type="match status" value="1"/>
</dbReference>
<dbReference type="Gene3D" id="2.40.30.170">
    <property type="match status" value="1"/>
</dbReference>
<sequence length="404" mass="44279">MNARPDSTPPSSRWALPGVCGLLFGLMVLEAGCDGTPGEVVASKSTAVVSTPGLITLSVEESSRVGLVVQPAGLSDFRTHRDFPAIVQPNQHNMAEITTLVRGRVVDVYADLGQEVKANAPLAILYSSELGLAQSAYLKARAKLHVAEQAYGRAKFLLEEKVIGEAELQRRHAELLSIQAEANESRDRLKLLGMSLDELRRLDRSREIRSVVPIVAPFAGRIIGRNLTRGEVVETIEKLFVIADLSEVWVLANIPEKDISFVHSVHASGGMPVEVQVNAYPKETFRGTITYVGDVLDPVTRTMQLRLELPNPDGRLKPEMFATIRLFSESQPDRLAVPETALQRDQGRTFVFVQRSASEYEMREVHIGESNGAFTSILGGLNEGEPIVTHGAFVLKSELLKKPV</sequence>
<dbReference type="Pfam" id="PF25954">
    <property type="entry name" value="Beta-barrel_RND_2"/>
    <property type="match status" value="1"/>
</dbReference>
<evidence type="ECO:0000256" key="2">
    <source>
        <dbReference type="ARBA" id="ARBA00022448"/>
    </source>
</evidence>
<evidence type="ECO:0000256" key="4">
    <source>
        <dbReference type="ARBA" id="ARBA00043263"/>
    </source>
</evidence>
<evidence type="ECO:0000259" key="6">
    <source>
        <dbReference type="Pfam" id="PF25954"/>
    </source>
</evidence>
<dbReference type="InterPro" id="IPR006143">
    <property type="entry name" value="RND_pump_MFP"/>
</dbReference>
<evidence type="ECO:0000313" key="10">
    <source>
        <dbReference type="Proteomes" id="UP000593737"/>
    </source>
</evidence>
<feature type="domain" description="CzcB-like C-terminal circularly permuted SH3-like" evidence="8">
    <location>
        <begin position="335"/>
        <end position="396"/>
    </location>
</feature>
<dbReference type="KEGG" id="nkf:Nkreftii_001601"/>
<comment type="function">
    <text evidence="5">CzcA and CzcB together would act in zinc efflux nearly as effectively as the complete czc efflux system (CzcABC). The CzcB protein is thought to funnel zinc cations to the CzcA transport protein.</text>
</comment>
<proteinExistence type="inferred from homology"/>
<dbReference type="InterPro" id="IPR058647">
    <property type="entry name" value="BSH_CzcB-like"/>
</dbReference>
<dbReference type="GO" id="GO:0030288">
    <property type="term" value="C:outer membrane-bounded periplasmic space"/>
    <property type="evidence" value="ECO:0007669"/>
    <property type="project" value="TreeGrafter"/>
</dbReference>
<dbReference type="PANTHER" id="PTHR30097:SF4">
    <property type="entry name" value="SLR6042 PROTEIN"/>
    <property type="match status" value="1"/>
</dbReference>
<dbReference type="GO" id="GO:0022857">
    <property type="term" value="F:transmembrane transporter activity"/>
    <property type="evidence" value="ECO:0007669"/>
    <property type="project" value="InterPro"/>
</dbReference>
<comment type="similarity">
    <text evidence="1">Belongs to the membrane fusion protein (MFP) (TC 8.A.1) family.</text>
</comment>
<dbReference type="Proteomes" id="UP000593737">
    <property type="component" value="Chromosome"/>
</dbReference>
<dbReference type="GO" id="GO:0046914">
    <property type="term" value="F:transition metal ion binding"/>
    <property type="evidence" value="ECO:0007669"/>
    <property type="project" value="TreeGrafter"/>
</dbReference>
<dbReference type="PANTHER" id="PTHR30097">
    <property type="entry name" value="CATION EFFLUX SYSTEM PROTEIN CUSB"/>
    <property type="match status" value="1"/>
</dbReference>
<protein>
    <submittedName>
        <fullName evidence="9">Putative Heavy metal efflux system, membrane fusion protein</fullName>
    </submittedName>
</protein>
<dbReference type="InterPro" id="IPR058649">
    <property type="entry name" value="CzcB_C"/>
</dbReference>